<organism evidence="1">
    <name type="scientific">freshwater metagenome</name>
    <dbReference type="NCBI Taxonomy" id="449393"/>
    <lineage>
        <taxon>unclassified sequences</taxon>
        <taxon>metagenomes</taxon>
        <taxon>ecological metagenomes</taxon>
    </lineage>
</organism>
<sequence length="529" mass="57159">MPEPAPVRSILFPGRHHVLTRFQAEHLRALVAGELADTDVVPVTCTDDVAVVWAVTSANHRGTRRNPVPAHRREAAIERFCLAEDLTGVVVGVVDVAPTDRFAELTVKTVAHETGGRWAPDPADTVVACSTASVAAMYRALGYRIVPVEDGSPDDPARPWDVLELLVAGDPAWRELAHPATVAVFDRYGLAESTRVICSDPVVGSEGGLTATREYRSYIAAFESAAQRKWDQARPYVQPGRIVDIGCATGAMLELAAAEPTLHESDLFGVEVARHLFDECEHRRAQGAFAANPNTFFVQANVLNGPVFPPATVDTTTTFALTHEILSYGGGVPALEELAANVAAHTVPGGVWVNSDVCGPADGDRRVRLRLRTDDGDRPAAPVDLAALPAADVAPYLEGLSTRARFDQFAQDFRRAAGVPFAVDTDGDDVLLRLADAMEFLSKVSYTDNWLSEVHEQFCALDGGAWAQLVQRAGFEVDPRSGAWRNDWLVEHVFAPIAQLLDAETGEPLEWPDTHVLLVARKPELPGLG</sequence>
<proteinExistence type="predicted"/>
<dbReference type="Gene3D" id="3.40.50.150">
    <property type="entry name" value="Vaccinia Virus protein VP39"/>
    <property type="match status" value="1"/>
</dbReference>
<gene>
    <name evidence="1" type="ORF">UFOPK3609_01908</name>
</gene>
<reference evidence="1" key="1">
    <citation type="submission" date="2020-05" db="EMBL/GenBank/DDBJ databases">
        <authorList>
            <person name="Chiriac C."/>
            <person name="Salcher M."/>
            <person name="Ghai R."/>
            <person name="Kavagutti S V."/>
        </authorList>
    </citation>
    <scope>NUCLEOTIDE SEQUENCE</scope>
</reference>
<dbReference type="AlphaFoldDB" id="A0A6J7IKC8"/>
<protein>
    <submittedName>
        <fullName evidence="1">Unannotated protein</fullName>
    </submittedName>
</protein>
<name>A0A6J7IKC8_9ZZZZ</name>
<accession>A0A6J7IKC8</accession>
<dbReference type="CDD" id="cd02440">
    <property type="entry name" value="AdoMet_MTases"/>
    <property type="match status" value="1"/>
</dbReference>
<evidence type="ECO:0000313" key="1">
    <source>
        <dbReference type="EMBL" id="CAB4930547.1"/>
    </source>
</evidence>
<dbReference type="EMBL" id="CAFBMQ010000362">
    <property type="protein sequence ID" value="CAB4930547.1"/>
    <property type="molecule type" value="Genomic_DNA"/>
</dbReference>
<dbReference type="InterPro" id="IPR029063">
    <property type="entry name" value="SAM-dependent_MTases_sf"/>
</dbReference>
<dbReference type="SUPFAM" id="SSF53335">
    <property type="entry name" value="S-adenosyl-L-methionine-dependent methyltransferases"/>
    <property type="match status" value="1"/>
</dbReference>